<dbReference type="AlphaFoldDB" id="A0A9K3JAK3"/>
<dbReference type="Gramene" id="mRNA:HanXRQr2_Chr04g0174891">
    <property type="protein sequence ID" value="mRNA:HanXRQr2_Chr04g0174891"/>
    <property type="gene ID" value="HanXRQr2_Chr04g0174891"/>
</dbReference>
<reference evidence="1" key="1">
    <citation type="journal article" date="2017" name="Nature">
        <title>The sunflower genome provides insights into oil metabolism, flowering and Asterid evolution.</title>
        <authorList>
            <person name="Badouin H."/>
            <person name="Gouzy J."/>
            <person name="Grassa C.J."/>
            <person name="Murat F."/>
            <person name="Staton S.E."/>
            <person name="Cottret L."/>
            <person name="Lelandais-Briere C."/>
            <person name="Owens G.L."/>
            <person name="Carrere S."/>
            <person name="Mayjonade B."/>
            <person name="Legrand L."/>
            <person name="Gill N."/>
            <person name="Kane N.C."/>
            <person name="Bowers J.E."/>
            <person name="Hubner S."/>
            <person name="Bellec A."/>
            <person name="Berard A."/>
            <person name="Berges H."/>
            <person name="Blanchet N."/>
            <person name="Boniface M.C."/>
            <person name="Brunel D."/>
            <person name="Catrice O."/>
            <person name="Chaidir N."/>
            <person name="Claudel C."/>
            <person name="Donnadieu C."/>
            <person name="Faraut T."/>
            <person name="Fievet G."/>
            <person name="Helmstetter N."/>
            <person name="King M."/>
            <person name="Knapp S.J."/>
            <person name="Lai Z."/>
            <person name="Le Paslier M.C."/>
            <person name="Lippi Y."/>
            <person name="Lorenzon L."/>
            <person name="Mandel J.R."/>
            <person name="Marage G."/>
            <person name="Marchand G."/>
            <person name="Marquand E."/>
            <person name="Bret-Mestries E."/>
            <person name="Morien E."/>
            <person name="Nambeesan S."/>
            <person name="Nguyen T."/>
            <person name="Pegot-Espagnet P."/>
            <person name="Pouilly N."/>
            <person name="Raftis F."/>
            <person name="Sallet E."/>
            <person name="Schiex T."/>
            <person name="Thomas J."/>
            <person name="Vandecasteele C."/>
            <person name="Vares D."/>
            <person name="Vear F."/>
            <person name="Vautrin S."/>
            <person name="Crespi M."/>
            <person name="Mangin B."/>
            <person name="Burke J.M."/>
            <person name="Salse J."/>
            <person name="Munos S."/>
            <person name="Vincourt P."/>
            <person name="Rieseberg L.H."/>
            <person name="Langlade N.B."/>
        </authorList>
    </citation>
    <scope>NUCLEOTIDE SEQUENCE</scope>
    <source>
        <tissue evidence="1">Leaves</tissue>
    </source>
</reference>
<name>A0A9K3JAK3_HELAN</name>
<gene>
    <name evidence="1" type="ORF">HanXRQr2_Chr04g0174891</name>
</gene>
<organism evidence="1 2">
    <name type="scientific">Helianthus annuus</name>
    <name type="common">Common sunflower</name>
    <dbReference type="NCBI Taxonomy" id="4232"/>
    <lineage>
        <taxon>Eukaryota</taxon>
        <taxon>Viridiplantae</taxon>
        <taxon>Streptophyta</taxon>
        <taxon>Embryophyta</taxon>
        <taxon>Tracheophyta</taxon>
        <taxon>Spermatophyta</taxon>
        <taxon>Magnoliopsida</taxon>
        <taxon>eudicotyledons</taxon>
        <taxon>Gunneridae</taxon>
        <taxon>Pentapetalae</taxon>
        <taxon>asterids</taxon>
        <taxon>campanulids</taxon>
        <taxon>Asterales</taxon>
        <taxon>Asteraceae</taxon>
        <taxon>Asteroideae</taxon>
        <taxon>Heliantheae alliance</taxon>
        <taxon>Heliantheae</taxon>
        <taxon>Helianthus</taxon>
    </lineage>
</organism>
<reference evidence="1" key="2">
    <citation type="submission" date="2020-06" db="EMBL/GenBank/DDBJ databases">
        <title>Helianthus annuus Genome sequencing and assembly Release 2.</title>
        <authorList>
            <person name="Gouzy J."/>
            <person name="Langlade N."/>
            <person name="Munos S."/>
        </authorList>
    </citation>
    <scope>NUCLEOTIDE SEQUENCE</scope>
    <source>
        <tissue evidence="1">Leaves</tissue>
    </source>
</reference>
<evidence type="ECO:0000313" key="1">
    <source>
        <dbReference type="EMBL" id="KAF5810880.1"/>
    </source>
</evidence>
<proteinExistence type="predicted"/>
<evidence type="ECO:0000313" key="2">
    <source>
        <dbReference type="Proteomes" id="UP000215914"/>
    </source>
</evidence>
<dbReference type="EMBL" id="MNCJ02000319">
    <property type="protein sequence ID" value="KAF5810880.1"/>
    <property type="molecule type" value="Genomic_DNA"/>
</dbReference>
<comment type="caution">
    <text evidence="1">The sequence shown here is derived from an EMBL/GenBank/DDBJ whole genome shotgun (WGS) entry which is preliminary data.</text>
</comment>
<sequence length="40" mass="4799">MFKHDFMLIQYTPAIDTWSLLRRRPIDTYGDKVGILMKLN</sequence>
<accession>A0A9K3JAK3</accession>
<keyword evidence="2" id="KW-1185">Reference proteome</keyword>
<dbReference type="Proteomes" id="UP000215914">
    <property type="component" value="Unassembled WGS sequence"/>
</dbReference>
<protein>
    <submittedName>
        <fullName evidence="1">Uncharacterized protein</fullName>
    </submittedName>
</protein>